<keyword evidence="3" id="KW-1185">Reference proteome</keyword>
<dbReference type="EMBL" id="FMXN01000004">
    <property type="protein sequence ID" value="SDB23018.1"/>
    <property type="molecule type" value="Genomic_DNA"/>
</dbReference>
<evidence type="ECO:0000313" key="3">
    <source>
        <dbReference type="Proteomes" id="UP000199626"/>
    </source>
</evidence>
<dbReference type="EMBL" id="FMXN01000014">
    <property type="protein sequence ID" value="SDB50279.1"/>
    <property type="molecule type" value="Genomic_DNA"/>
</dbReference>
<proteinExistence type="predicted"/>
<name>A0A1G6DYL9_9GAMM</name>
<gene>
    <name evidence="1" type="ORF">SAMN02927930_00871</name>
    <name evidence="2" type="ORF">SAMN02927930_01966</name>
</gene>
<dbReference type="Proteomes" id="UP000199626">
    <property type="component" value="Unassembled WGS sequence"/>
</dbReference>
<sequence length="50" mass="5879">MKRTKNSPDKQERFVPNIENFKTSLGYEGLKMKESSEKQSIASLKRKYAR</sequence>
<dbReference type="AlphaFoldDB" id="A0A1G6DYL9"/>
<reference evidence="3" key="2">
    <citation type="submission" date="2016-10" db="EMBL/GenBank/DDBJ databases">
        <authorList>
            <person name="Varghese N."/>
            <person name="Submissions S."/>
        </authorList>
    </citation>
    <scope>NUCLEOTIDE SEQUENCE [LARGE SCALE GENOMIC DNA]</scope>
    <source>
        <strain evidence="3">CGMCC 1.10824</strain>
    </source>
</reference>
<protein>
    <submittedName>
        <fullName evidence="2">Uncharacterized protein</fullName>
    </submittedName>
</protein>
<organism evidence="2 3">
    <name type="scientific">Pseudidiomarina indica</name>
    <dbReference type="NCBI Taxonomy" id="1159017"/>
    <lineage>
        <taxon>Bacteria</taxon>
        <taxon>Pseudomonadati</taxon>
        <taxon>Pseudomonadota</taxon>
        <taxon>Gammaproteobacteria</taxon>
        <taxon>Alteromonadales</taxon>
        <taxon>Idiomarinaceae</taxon>
        <taxon>Pseudidiomarina</taxon>
    </lineage>
</organism>
<evidence type="ECO:0000313" key="2">
    <source>
        <dbReference type="EMBL" id="SDB50279.1"/>
    </source>
</evidence>
<evidence type="ECO:0000313" key="1">
    <source>
        <dbReference type="EMBL" id="SDB23018.1"/>
    </source>
</evidence>
<dbReference type="RefSeq" id="WP_162014622.1">
    <property type="nucleotide sequence ID" value="NZ_FMXN01000004.1"/>
</dbReference>
<reference evidence="2" key="1">
    <citation type="submission" date="2016-10" db="EMBL/GenBank/DDBJ databases">
        <authorList>
            <person name="de Groot N.N."/>
        </authorList>
    </citation>
    <scope>NUCLEOTIDE SEQUENCE [LARGE SCALE GENOMIC DNA]</scope>
    <source>
        <strain evidence="2">CGMCC 1.10824</strain>
    </source>
</reference>
<accession>A0A1G6DYL9</accession>